<evidence type="ECO:0000313" key="5">
    <source>
        <dbReference type="EMBL" id="MBM3223906.1"/>
    </source>
</evidence>
<dbReference type="AlphaFoldDB" id="A0A938B275"/>
<keyword evidence="2" id="KW-0677">Repeat</keyword>
<dbReference type="Proteomes" id="UP000712673">
    <property type="component" value="Unassembled WGS sequence"/>
</dbReference>
<protein>
    <recommendedName>
        <fullName evidence="7">6-bladed beta-propeller</fullName>
    </recommendedName>
</protein>
<evidence type="ECO:0000256" key="1">
    <source>
        <dbReference type="ARBA" id="ARBA00022729"/>
    </source>
</evidence>
<dbReference type="Gene3D" id="2.120.10.30">
    <property type="entry name" value="TolB, C-terminal domain"/>
    <property type="match status" value="1"/>
</dbReference>
<name>A0A938B275_UNCTE</name>
<evidence type="ECO:0000256" key="3">
    <source>
        <dbReference type="ARBA" id="ARBA00023180"/>
    </source>
</evidence>
<dbReference type="PANTHER" id="PTHR10680">
    <property type="entry name" value="PEPTIDYL-GLYCINE ALPHA-AMIDATING MONOOXYGENASE"/>
    <property type="match status" value="1"/>
</dbReference>
<evidence type="ECO:0000256" key="4">
    <source>
        <dbReference type="PROSITE-ProRule" id="PRU00504"/>
    </source>
</evidence>
<evidence type="ECO:0008006" key="7">
    <source>
        <dbReference type="Google" id="ProtNLM"/>
    </source>
</evidence>
<organism evidence="5 6">
    <name type="scientific">Tectimicrobiota bacterium</name>
    <dbReference type="NCBI Taxonomy" id="2528274"/>
    <lineage>
        <taxon>Bacteria</taxon>
        <taxon>Pseudomonadati</taxon>
        <taxon>Nitrospinota/Tectimicrobiota group</taxon>
        <taxon>Candidatus Tectimicrobiota</taxon>
    </lineage>
</organism>
<dbReference type="Pfam" id="PF01436">
    <property type="entry name" value="NHL"/>
    <property type="match status" value="2"/>
</dbReference>
<comment type="caution">
    <text evidence="5">The sequence shown here is derived from an EMBL/GenBank/DDBJ whole genome shotgun (WGS) entry which is preliminary data.</text>
</comment>
<feature type="repeat" description="NHL" evidence="4">
    <location>
        <begin position="99"/>
        <end position="143"/>
    </location>
</feature>
<evidence type="ECO:0000256" key="2">
    <source>
        <dbReference type="ARBA" id="ARBA00022737"/>
    </source>
</evidence>
<dbReference type="PANTHER" id="PTHR10680:SF38">
    <property type="entry name" value="BLL1368 PROTEIN"/>
    <property type="match status" value="1"/>
</dbReference>
<dbReference type="InterPro" id="IPR011042">
    <property type="entry name" value="6-blade_b-propeller_TolB-like"/>
</dbReference>
<proteinExistence type="predicted"/>
<keyword evidence="3" id="KW-0325">Glycoprotein</keyword>
<dbReference type="CDD" id="cd14958">
    <property type="entry name" value="NHL_PAL_like"/>
    <property type="match status" value="1"/>
</dbReference>
<evidence type="ECO:0000313" key="6">
    <source>
        <dbReference type="Proteomes" id="UP000712673"/>
    </source>
</evidence>
<gene>
    <name evidence="5" type="ORF">FJZ47_08910</name>
</gene>
<accession>A0A938B275</accession>
<feature type="non-terminal residue" evidence="5">
    <location>
        <position position="1"/>
    </location>
</feature>
<dbReference type="InterPro" id="IPR001258">
    <property type="entry name" value="NHL_repeat"/>
</dbReference>
<reference evidence="5" key="1">
    <citation type="submission" date="2019-03" db="EMBL/GenBank/DDBJ databases">
        <title>Lake Tanganyika Metagenome-Assembled Genomes (MAGs).</title>
        <authorList>
            <person name="Tran P."/>
        </authorList>
    </citation>
    <scope>NUCLEOTIDE SEQUENCE</scope>
    <source>
        <strain evidence="5">K_DeepCast_65m_m2_066</strain>
    </source>
</reference>
<dbReference type="EMBL" id="VGLS01000220">
    <property type="protein sequence ID" value="MBM3223906.1"/>
    <property type="molecule type" value="Genomic_DNA"/>
</dbReference>
<dbReference type="PROSITE" id="PS51125">
    <property type="entry name" value="NHL"/>
    <property type="match status" value="2"/>
</dbReference>
<sequence length="278" mass="30811">QVPEGWTLGQTGIVTDAQDRVYLFNRSDHPLMVFDRDGSFRTSWGEGVLSSAHGMFIDQQGNLYLPVINSHVVLKFSPSGNLLMTLGTWDTPSDTGWSGKYSDPVKQAAGPFHRPSDVAIAPNGDIYISDGYGNARVHRFASDGTLQKSWGMPGKTAPGAFHVPHGVWVHTDGRVFVADRENNRVQIFSPEGDFLTQWRDLARPCDIYIDHQGVVYVPELDGLITLLNLDGQVLTRWLSPTTTGAGDGGHAVWLDSRGDIYINQNQEGRRLLKYRRCS</sequence>
<feature type="repeat" description="NHL" evidence="4">
    <location>
        <begin position="158"/>
        <end position="191"/>
    </location>
</feature>
<dbReference type="SUPFAM" id="SSF101898">
    <property type="entry name" value="NHL repeat"/>
    <property type="match status" value="1"/>
</dbReference>
<keyword evidence="1" id="KW-0732">Signal</keyword>